<dbReference type="SUPFAM" id="SSF53167">
    <property type="entry name" value="Purine and uridine phosphorylases"/>
    <property type="match status" value="1"/>
</dbReference>
<dbReference type="Pfam" id="PF01048">
    <property type="entry name" value="PNP_UDP_1"/>
    <property type="match status" value="1"/>
</dbReference>
<sequence>MFDPAEDARQIDEAVAAIRAQTDLVPDLALVLGSGLGALADEVEDAVIIPTGEVPHYPASTVEGHAGRLVLGTLEGRPVLVVQGRVHLYEGHEPRAVTFPVRLAHALGAKGLFLTNAAGGMNPSFVPGTLMLITDHINLAFTSALSGKMASGEHRFPDMSNPYDAEWRKQAGNIALTHGVPYREGVYVWTAGPSYETPAEIRFFQRAGADAVGMSTVPEAIQAAALGMPVLGLSTITNLAAGLQGRPLNHAEVMEVGQMVRERLSTWVRAIVAETGPGR</sequence>
<dbReference type="AlphaFoldDB" id="A0A259TVH1"/>
<feature type="binding site" evidence="6">
    <location>
        <position position="117"/>
    </location>
    <ligand>
        <name>phosphate</name>
        <dbReference type="ChEBI" id="CHEBI:43474"/>
    </ligand>
</feature>
<feature type="binding site" evidence="6">
    <location>
        <position position="34"/>
    </location>
    <ligand>
        <name>phosphate</name>
        <dbReference type="ChEBI" id="CHEBI:43474"/>
    </ligand>
</feature>
<gene>
    <name evidence="8" type="ORF">BSZ36_01420</name>
</gene>
<dbReference type="InterPro" id="IPR000845">
    <property type="entry name" value="Nucleoside_phosphorylase_d"/>
</dbReference>
<dbReference type="EC" id="2.4.2.1" evidence="5"/>
<dbReference type="NCBIfam" id="NF006054">
    <property type="entry name" value="PRK08202.1"/>
    <property type="match status" value="1"/>
</dbReference>
<dbReference type="GO" id="GO:0004731">
    <property type="term" value="F:purine-nucleoside phosphorylase activity"/>
    <property type="evidence" value="ECO:0007669"/>
    <property type="project" value="UniProtKB-EC"/>
</dbReference>
<feature type="binding site" evidence="6">
    <location>
        <position position="196"/>
    </location>
    <ligand>
        <name>a purine D-ribonucleoside</name>
        <dbReference type="ChEBI" id="CHEBI:142355"/>
    </ligand>
</feature>
<proteinExistence type="inferred from homology"/>
<dbReference type="FunCoup" id="A0A259TVH1">
    <property type="interactions" value="479"/>
</dbReference>
<feature type="binding site" evidence="6">
    <location>
        <position position="215"/>
    </location>
    <ligand>
        <name>phosphate</name>
        <dbReference type="ChEBI" id="CHEBI:43474"/>
    </ligand>
</feature>
<protein>
    <recommendedName>
        <fullName evidence="5">Purine nucleoside phosphorylase</fullName>
        <ecNumber evidence="5">2.4.2.1</ecNumber>
    </recommendedName>
    <alternativeName>
        <fullName evidence="5">Inosine-guanosine phosphorylase</fullName>
    </alternativeName>
</protein>
<dbReference type="GO" id="GO:0005737">
    <property type="term" value="C:cytoplasm"/>
    <property type="evidence" value="ECO:0007669"/>
    <property type="project" value="TreeGrafter"/>
</dbReference>
<keyword evidence="4 5" id="KW-0808">Transferase</keyword>
<evidence type="ECO:0000256" key="3">
    <source>
        <dbReference type="ARBA" id="ARBA00022676"/>
    </source>
</evidence>
<dbReference type="PANTHER" id="PTHR11904">
    <property type="entry name" value="METHYLTHIOADENOSINE/PURINE NUCLEOSIDE PHOSPHORYLASE"/>
    <property type="match status" value="1"/>
</dbReference>
<dbReference type="OrthoDB" id="1523230at2"/>
<feature type="binding site" evidence="6">
    <location>
        <position position="238"/>
    </location>
    <ligand>
        <name>a purine D-ribonucleoside</name>
        <dbReference type="ChEBI" id="CHEBI:142355"/>
    </ligand>
</feature>
<keyword evidence="3 5" id="KW-0328">Glycosyltransferase</keyword>
<dbReference type="RefSeq" id="WP_094545381.1">
    <property type="nucleotide sequence ID" value="NZ_MQWB01000001.1"/>
</dbReference>
<dbReference type="NCBIfam" id="TIGR01700">
    <property type="entry name" value="PNPH"/>
    <property type="match status" value="1"/>
</dbReference>
<comment type="caution">
    <text evidence="8">The sequence shown here is derived from an EMBL/GenBank/DDBJ whole genome shotgun (WGS) entry which is preliminary data.</text>
</comment>
<dbReference type="CDD" id="cd09009">
    <property type="entry name" value="PNP-EcPNPII_like"/>
    <property type="match status" value="1"/>
</dbReference>
<dbReference type="Proteomes" id="UP000216446">
    <property type="component" value="Unassembled WGS sequence"/>
</dbReference>
<reference evidence="8 9" key="1">
    <citation type="submission" date="2016-11" db="EMBL/GenBank/DDBJ databases">
        <title>Study of marine rhodopsin-containing bacteria.</title>
        <authorList>
            <person name="Yoshizawa S."/>
            <person name="Kumagai Y."/>
            <person name="Kogure K."/>
        </authorList>
    </citation>
    <scope>NUCLEOTIDE SEQUENCE [LARGE SCALE GENOMIC DNA]</scope>
    <source>
        <strain evidence="8 9">SG-29</strain>
    </source>
</reference>
<comment type="pathway">
    <text evidence="1 5">Purine metabolism; purine nucleoside salvage.</text>
</comment>
<comment type="similarity">
    <text evidence="2 5">Belongs to the PNP/MTAP phosphorylase family.</text>
</comment>
<evidence type="ECO:0000256" key="4">
    <source>
        <dbReference type="ARBA" id="ARBA00022679"/>
    </source>
</evidence>
<dbReference type="InterPro" id="IPR035994">
    <property type="entry name" value="Nucleoside_phosphorylase_sf"/>
</dbReference>
<organism evidence="8 9">
    <name type="scientific">Rubricoccus marinus</name>
    <dbReference type="NCBI Taxonomy" id="716817"/>
    <lineage>
        <taxon>Bacteria</taxon>
        <taxon>Pseudomonadati</taxon>
        <taxon>Rhodothermota</taxon>
        <taxon>Rhodothermia</taxon>
        <taxon>Rhodothermales</taxon>
        <taxon>Rubricoccaceae</taxon>
        <taxon>Rubricoccus</taxon>
    </lineage>
</organism>
<dbReference type="UniPathway" id="UPA00606"/>
<feature type="binding site" evidence="6">
    <location>
        <begin position="85"/>
        <end position="87"/>
    </location>
    <ligand>
        <name>phosphate</name>
        <dbReference type="ChEBI" id="CHEBI:43474"/>
    </ligand>
</feature>
<dbReference type="EMBL" id="MQWB01000001">
    <property type="protein sequence ID" value="OZC01762.1"/>
    <property type="molecule type" value="Genomic_DNA"/>
</dbReference>
<dbReference type="GO" id="GO:0009116">
    <property type="term" value="P:nucleoside metabolic process"/>
    <property type="evidence" value="ECO:0007669"/>
    <property type="project" value="InterPro"/>
</dbReference>
<dbReference type="InterPro" id="IPR011268">
    <property type="entry name" value="Purine_phosphorylase"/>
</dbReference>
<dbReference type="InterPro" id="IPR011270">
    <property type="entry name" value="Pur_Nuc_Pase_Ino/Guo-sp"/>
</dbReference>
<dbReference type="InParanoid" id="A0A259TVH1"/>
<feature type="binding site" evidence="6">
    <location>
        <position position="65"/>
    </location>
    <ligand>
        <name>phosphate</name>
        <dbReference type="ChEBI" id="CHEBI:43474"/>
    </ligand>
</feature>
<dbReference type="NCBIfam" id="TIGR01697">
    <property type="entry name" value="PNPH-PUNA-XAPA"/>
    <property type="match status" value="1"/>
</dbReference>
<evidence type="ECO:0000313" key="9">
    <source>
        <dbReference type="Proteomes" id="UP000216446"/>
    </source>
</evidence>
<evidence type="ECO:0000256" key="1">
    <source>
        <dbReference type="ARBA" id="ARBA00005058"/>
    </source>
</evidence>
<evidence type="ECO:0000313" key="8">
    <source>
        <dbReference type="EMBL" id="OZC01762.1"/>
    </source>
</evidence>
<dbReference type="PIRSF" id="PIRSF000477">
    <property type="entry name" value="PurNPase"/>
    <property type="match status" value="1"/>
</dbReference>
<accession>A0A259TVH1</accession>
<dbReference type="Gene3D" id="3.40.50.1580">
    <property type="entry name" value="Nucleoside phosphorylase domain"/>
    <property type="match status" value="1"/>
</dbReference>
<name>A0A259TVH1_9BACT</name>
<evidence type="ECO:0000256" key="6">
    <source>
        <dbReference type="PIRSR" id="PIRSR000477-2"/>
    </source>
</evidence>
<feature type="domain" description="Nucleoside phosphorylase" evidence="7">
    <location>
        <begin position="28"/>
        <end position="272"/>
    </location>
</feature>
<evidence type="ECO:0000256" key="5">
    <source>
        <dbReference type="PIRNR" id="PIRNR000477"/>
    </source>
</evidence>
<evidence type="ECO:0000259" key="7">
    <source>
        <dbReference type="Pfam" id="PF01048"/>
    </source>
</evidence>
<evidence type="ECO:0000256" key="2">
    <source>
        <dbReference type="ARBA" id="ARBA00006751"/>
    </source>
</evidence>
<comment type="function">
    <text evidence="5">The purine nucleoside phosphorylases catalyze the phosphorolytic breakdown of the N-glycosidic bond in the beta-(deoxy)ribonucleoside molecules, with the formation of the corresponding free purine bases and pentose-1-phosphate.</text>
</comment>
<keyword evidence="9" id="KW-1185">Reference proteome</keyword>
<dbReference type="PANTHER" id="PTHR11904:SF9">
    <property type="entry name" value="PURINE NUCLEOSIDE PHOSPHORYLASE-RELATED"/>
    <property type="match status" value="1"/>
</dbReference>